<evidence type="ECO:0000313" key="2">
    <source>
        <dbReference type="Proteomes" id="UP000829291"/>
    </source>
</evidence>
<accession>A0ABM3G9F2</accession>
<feature type="compositionally biased region" description="Low complexity" evidence="1">
    <location>
        <begin position="2086"/>
        <end position="2099"/>
    </location>
</feature>
<reference evidence="3" key="1">
    <citation type="submission" date="2025-08" db="UniProtKB">
        <authorList>
            <consortium name="RefSeq"/>
        </authorList>
    </citation>
    <scope>IDENTIFICATION</scope>
    <source>
        <tissue evidence="3">Thorax and Abdomen</tissue>
    </source>
</reference>
<feature type="region of interest" description="Disordered" evidence="1">
    <location>
        <begin position="2042"/>
        <end position="2099"/>
    </location>
</feature>
<feature type="compositionally biased region" description="Low complexity" evidence="1">
    <location>
        <begin position="220"/>
        <end position="231"/>
    </location>
</feature>
<evidence type="ECO:0000256" key="1">
    <source>
        <dbReference type="SAM" id="MobiDB-lite"/>
    </source>
</evidence>
<feature type="compositionally biased region" description="Basic residues" evidence="1">
    <location>
        <begin position="1799"/>
        <end position="1809"/>
    </location>
</feature>
<dbReference type="Proteomes" id="UP000829291">
    <property type="component" value="Chromosome 5"/>
</dbReference>
<feature type="compositionally biased region" description="Low complexity" evidence="1">
    <location>
        <begin position="1902"/>
        <end position="1928"/>
    </location>
</feature>
<feature type="region of interest" description="Disordered" evidence="1">
    <location>
        <begin position="899"/>
        <end position="1040"/>
    </location>
</feature>
<feature type="compositionally biased region" description="Basic and acidic residues" evidence="1">
    <location>
        <begin position="1836"/>
        <end position="1848"/>
    </location>
</feature>
<dbReference type="GeneID" id="107227498"/>
<name>A0ABM3G9F2_NEOLC</name>
<feature type="compositionally biased region" description="Polar residues" evidence="1">
    <location>
        <begin position="173"/>
        <end position="182"/>
    </location>
</feature>
<feature type="compositionally biased region" description="Low complexity" evidence="1">
    <location>
        <begin position="1464"/>
        <end position="1477"/>
    </location>
</feature>
<feature type="region of interest" description="Disordered" evidence="1">
    <location>
        <begin position="475"/>
        <end position="584"/>
    </location>
</feature>
<feature type="compositionally biased region" description="Polar residues" evidence="1">
    <location>
        <begin position="2052"/>
        <end position="2062"/>
    </location>
</feature>
<feature type="compositionally biased region" description="Basic and acidic residues" evidence="1">
    <location>
        <begin position="979"/>
        <end position="989"/>
    </location>
</feature>
<feature type="compositionally biased region" description="Polar residues" evidence="1">
    <location>
        <begin position="1272"/>
        <end position="1307"/>
    </location>
</feature>
<organism evidence="2 3">
    <name type="scientific">Neodiprion lecontei</name>
    <name type="common">Redheaded pine sawfly</name>
    <dbReference type="NCBI Taxonomy" id="441921"/>
    <lineage>
        <taxon>Eukaryota</taxon>
        <taxon>Metazoa</taxon>
        <taxon>Ecdysozoa</taxon>
        <taxon>Arthropoda</taxon>
        <taxon>Hexapoda</taxon>
        <taxon>Insecta</taxon>
        <taxon>Pterygota</taxon>
        <taxon>Neoptera</taxon>
        <taxon>Endopterygota</taxon>
        <taxon>Hymenoptera</taxon>
        <taxon>Tenthredinoidea</taxon>
        <taxon>Diprionidae</taxon>
        <taxon>Diprioninae</taxon>
        <taxon>Neodiprion</taxon>
    </lineage>
</organism>
<feature type="compositionally biased region" description="Polar residues" evidence="1">
    <location>
        <begin position="1174"/>
        <end position="1197"/>
    </location>
</feature>
<feature type="region of interest" description="Disordered" evidence="1">
    <location>
        <begin position="1628"/>
        <end position="1653"/>
    </location>
</feature>
<feature type="compositionally biased region" description="Pro residues" evidence="1">
    <location>
        <begin position="153"/>
        <end position="167"/>
    </location>
</feature>
<feature type="compositionally biased region" description="Low complexity" evidence="1">
    <location>
        <begin position="1849"/>
        <end position="1862"/>
    </location>
</feature>
<feature type="compositionally biased region" description="Polar residues" evidence="1">
    <location>
        <begin position="916"/>
        <end position="927"/>
    </location>
</feature>
<feature type="region of interest" description="Disordered" evidence="1">
    <location>
        <begin position="149"/>
        <end position="256"/>
    </location>
</feature>
<proteinExistence type="predicted"/>
<protein>
    <submittedName>
        <fullName evidence="3">Uncharacterized protein LOC107227498 isoform X1</fullName>
    </submittedName>
</protein>
<gene>
    <name evidence="3" type="primary">LOC107227498</name>
</gene>
<feature type="region of interest" description="Disordered" evidence="1">
    <location>
        <begin position="1588"/>
        <end position="1609"/>
    </location>
</feature>
<feature type="region of interest" description="Disordered" evidence="1">
    <location>
        <begin position="1163"/>
        <end position="1488"/>
    </location>
</feature>
<feature type="compositionally biased region" description="Low complexity" evidence="1">
    <location>
        <begin position="1210"/>
        <end position="1236"/>
    </location>
</feature>
<feature type="compositionally biased region" description="Polar residues" evidence="1">
    <location>
        <begin position="1376"/>
        <end position="1385"/>
    </location>
</feature>
<feature type="compositionally biased region" description="Polar residues" evidence="1">
    <location>
        <begin position="239"/>
        <end position="254"/>
    </location>
</feature>
<feature type="region of interest" description="Disordered" evidence="1">
    <location>
        <begin position="1765"/>
        <end position="1809"/>
    </location>
</feature>
<feature type="compositionally biased region" description="Basic and acidic residues" evidence="1">
    <location>
        <begin position="475"/>
        <end position="514"/>
    </location>
</feature>
<evidence type="ECO:0000313" key="3">
    <source>
        <dbReference type="RefSeq" id="XP_046596875.1"/>
    </source>
</evidence>
<feature type="region of interest" description="Disordered" evidence="1">
    <location>
        <begin position="296"/>
        <end position="324"/>
    </location>
</feature>
<dbReference type="RefSeq" id="XP_046596875.1">
    <property type="nucleotide sequence ID" value="XM_046740919.1"/>
</dbReference>
<feature type="compositionally biased region" description="Low complexity" evidence="1">
    <location>
        <begin position="521"/>
        <end position="532"/>
    </location>
</feature>
<feature type="region of interest" description="Disordered" evidence="1">
    <location>
        <begin position="1836"/>
        <end position="1862"/>
    </location>
</feature>
<feature type="compositionally biased region" description="Basic and acidic residues" evidence="1">
    <location>
        <begin position="1779"/>
        <end position="1795"/>
    </location>
</feature>
<feature type="compositionally biased region" description="Basic residues" evidence="1">
    <location>
        <begin position="1449"/>
        <end position="1463"/>
    </location>
</feature>
<sequence length="2175" mass="243539">MLREKKSGIVRRRLVLALAIVLTLEVCFGSAKGERWSRQVANSEWIPLASPRSIQESGSGPSGDGNPGNLRQLALPAELQQQYQQQLLQIQETQESIQKLLLLQQQLRAQQQLLQAQSYLPEGFATDEERKSALHQSTFANVQTLPQLAPDALLPPPPGNQPQPPEFPAQNFLAANNQKGSTQSEQDAQNQDEEQNHSGANGKTREYAARQGGHYRNSKQQQQEQQQQQQQIRDDQNSDEFNSQTTPSSLNGQNDGEEEVQLVYVPAETLAQQKTQRGRNRKQQVLEQQQQSSVLQQTQYQQPQRGRLTGHNSGLLGVSQGIEGTRPTTSQQVFAQQILYQLQQDQLERDRIQKEAREKELARLKEEQKELERQAKLHEERVQREQEAKRQKELELRKELERQAEEARQKELEKLKKEVARREEIRRQEELERKKIAEIRAQERRRKETLARQAEIDKLAALERQKEIEIQRSLEQQRELERQQAEDEARARAQLEAHRQAHQETIEQQRRAQDEAASIDAQNRARSQAQQQHLTETVRPKNQGPRTKGRQRHGGRQEAATTPSPNQPPLSVYMGSTSPVKNPEDLRVSDVLSILKDAKTISVLDSVGPDAPQVFVGPTNLDPPPGYAKFDLPYLSAIDNNRVERKVDKLPFFVAPLSFKPPPGYSKIPFPAPHIGSVVVNTLEDEPGVLDGVEETAPIVEPNAYATTPSLPYAPQSTPEFSQEALIATTTPSYQSGFSSTPFPGGTRYRHRQFYNDDRSPQTSSTPQYHPSTETIVTKTKFRQFYVEEQGHGTAGYNSETTPSTLQHNQFQEEVGQAYKPVVNEQPAVQETAEIAGLSQGPTQYSIPNELPRISQQLPSLVNSLYERNQFVEKTTHEAPTTPPTTTTTTTTIEPFTTTHRTRGRQRGRIVPTRPPTTTEYPSTRSSVTERSRLRPYSRSRVRQGYATTTEAYQEPTYEPTKAKLPETREKTRHFNAAEQHRKPVERNHLRYRGRGGDRNAVQPEAHPDAVISQQEQNAQNQEPNHPNIPPRHSLQGSTAPIQNPEEVFQSSPSPTSISNDGLQAEAQPLHGASVPEAVVGTDGGAQVFQQQVHGIQEINHHAGFPSVEASSLNGFNSQPQIGAVGTTAEYPQTTAQLYDNQPANSQGKDTTNSFQYNDFNRDQVYGSAPVPNHQLSPPDSIQSEQHLDAQSPTSGPVYNRPSDDSNGFTTTSTTTEAPEVTTPRPTSTSTPSIIRQRVRTRLGQNGNRPRVDSAIQTRPTGSRDEFVRFSAVNQDRQLSSSRTQPGSRTRSRNRSQANQRGQTANNDYVRIQAPPQRPTTTTTTTQAPKSYDKGSDEEIEYGFIRPPSFKPIHPISDENNENVGTYRPKHDQVQSHEVQSSNDSPVEVSSPHSETLKNRSRYQIMNRRPLTRSTTESPRVANVASQGLEEEAYTVKPRVHNDQESRTIRPRNRGRRPAKKRTTTTSTTTTTTTTTTEPVLDSSNELPLDENYPPQIIQGIPAPPEETDLRTLFKKELNTPNLESLPQAEALQRPVQLSAFQQNENLQFPRSDFVLNFGIGSSHEEPREEYDQTQLASSTHRKYTQLNRGTFDPAGHLGRKPASDIDGAESQWSTKLTLSSFQPSSLANHVQSGSAKDIQRQEKSDDSSFDIITAGPDLLSDKTGGSEPPISIVVNASYLGNAKKEGLELKERGNRGSLHGRQFVEQINDPLKDSPSSLNALQFWNNGQGSETVPEKAEVTMNETKTDLITTPKVTQDPVVVTTEVPTTLATKDGEDETGQRESATSEHPEEPTTTKRTTQRRRRVRVRVRPSDDFVSAESQYVASAWNTLFREKQSHEETERFDKSKTPTTVSSTTSEPSTTVKSFLEEFFEEMTKNSDEEPAVEAVTTTMTSVPDDLEKTSSTTVATTTTETPTTQWTTTQSQKTSNLPTTMQNEKFVTEATTERQNVSPKSEERLTKLRESVIKEDHRFHSKHRAKPWWKHDYETVTEKAEEEKFVTVDPKLQYTVAEDPEDDEVKETTLAHSISGYVDAFFKTMEGAEEPTTPALASEETSTVDSTPVFSDRKSNASVETRAGKTKAEDAATTTMTKVDQTTTPGQVTTVNFTPNTTPEVPISPDELTTEVPVATTTVATSSTKDDQLGKVLRTSTTTEVSHMTEICYRGRCVKTKSVKRR</sequence>
<feature type="compositionally biased region" description="Basic and acidic residues" evidence="1">
    <location>
        <begin position="961"/>
        <end position="970"/>
    </location>
</feature>
<feature type="compositionally biased region" description="Low complexity" evidence="1">
    <location>
        <begin position="1014"/>
        <end position="1026"/>
    </location>
</feature>
<feature type="region of interest" description="Disordered" evidence="1">
    <location>
        <begin position="51"/>
        <end position="71"/>
    </location>
</feature>
<feature type="compositionally biased region" description="Basic and acidic residues" evidence="1">
    <location>
        <begin position="1638"/>
        <end position="1647"/>
    </location>
</feature>
<keyword evidence="2" id="KW-1185">Reference proteome</keyword>
<feature type="region of interest" description="Disordered" evidence="1">
    <location>
        <begin position="1876"/>
        <end position="1929"/>
    </location>
</feature>